<organism evidence="3 4">
    <name type="scientific">Sphingomonas alba</name>
    <dbReference type="NCBI Taxonomy" id="2908208"/>
    <lineage>
        <taxon>Bacteria</taxon>
        <taxon>Pseudomonadati</taxon>
        <taxon>Pseudomonadota</taxon>
        <taxon>Alphaproteobacteria</taxon>
        <taxon>Sphingomonadales</taxon>
        <taxon>Sphingomonadaceae</taxon>
        <taxon>Sphingomonas</taxon>
    </lineage>
</organism>
<feature type="domain" description="Histidine kinase/HSP90-like ATPase" evidence="2">
    <location>
        <begin position="20"/>
        <end position="131"/>
    </location>
</feature>
<dbReference type="Proteomes" id="UP001165363">
    <property type="component" value="Unassembled WGS sequence"/>
</dbReference>
<dbReference type="CDD" id="cd16936">
    <property type="entry name" value="HATPase_RsbW-like"/>
    <property type="match status" value="1"/>
</dbReference>
<keyword evidence="4" id="KW-1185">Reference proteome</keyword>
<name>A0ABT0RQ96_9SPHN</name>
<evidence type="ECO:0000313" key="4">
    <source>
        <dbReference type="Proteomes" id="UP001165363"/>
    </source>
</evidence>
<sequence length="140" mass="15171">MSSSESNPERATLRLKGSDAVGQALAAARAFAEEQWLTDEETARLCIIIEELLTNLYDHGGLTADHEIEMSLIVEPDGLHLTLVDPSPAFDPRAAPSGRRSDRGGGAGIDIVRAWAEIIDYRETREGNRLEVLMPVGMAG</sequence>
<dbReference type="InterPro" id="IPR003594">
    <property type="entry name" value="HATPase_dom"/>
</dbReference>
<comment type="caution">
    <text evidence="3">The sequence shown here is derived from an EMBL/GenBank/DDBJ whole genome shotgun (WGS) entry which is preliminary data.</text>
</comment>
<evidence type="ECO:0000256" key="1">
    <source>
        <dbReference type="ARBA" id="ARBA00022527"/>
    </source>
</evidence>
<keyword evidence="3" id="KW-0547">Nucleotide-binding</keyword>
<dbReference type="EMBL" id="JAMGBD010000002">
    <property type="protein sequence ID" value="MCL6684807.1"/>
    <property type="molecule type" value="Genomic_DNA"/>
</dbReference>
<evidence type="ECO:0000259" key="2">
    <source>
        <dbReference type="Pfam" id="PF13581"/>
    </source>
</evidence>
<dbReference type="InterPro" id="IPR050267">
    <property type="entry name" value="Anti-sigma-factor_SerPK"/>
</dbReference>
<keyword evidence="1" id="KW-0418">Kinase</keyword>
<gene>
    <name evidence="3" type="ORF">LZ536_12985</name>
</gene>
<dbReference type="PANTHER" id="PTHR35526:SF3">
    <property type="entry name" value="ANTI-SIGMA-F FACTOR RSBW"/>
    <property type="match status" value="1"/>
</dbReference>
<protein>
    <submittedName>
        <fullName evidence="3">ATP-binding protein</fullName>
    </submittedName>
</protein>
<keyword evidence="3" id="KW-0067">ATP-binding</keyword>
<dbReference type="GO" id="GO:0005524">
    <property type="term" value="F:ATP binding"/>
    <property type="evidence" value="ECO:0007669"/>
    <property type="project" value="UniProtKB-KW"/>
</dbReference>
<dbReference type="InterPro" id="IPR036890">
    <property type="entry name" value="HATPase_C_sf"/>
</dbReference>
<accession>A0ABT0RQ96</accession>
<evidence type="ECO:0000313" key="3">
    <source>
        <dbReference type="EMBL" id="MCL6684807.1"/>
    </source>
</evidence>
<dbReference type="Pfam" id="PF13581">
    <property type="entry name" value="HATPase_c_2"/>
    <property type="match status" value="1"/>
</dbReference>
<dbReference type="PANTHER" id="PTHR35526">
    <property type="entry name" value="ANTI-SIGMA-F FACTOR RSBW-RELATED"/>
    <property type="match status" value="1"/>
</dbReference>
<proteinExistence type="predicted"/>
<keyword evidence="1" id="KW-0808">Transferase</keyword>
<keyword evidence="1" id="KW-0723">Serine/threonine-protein kinase</keyword>
<dbReference type="RefSeq" id="WP_249849199.1">
    <property type="nucleotide sequence ID" value="NZ_JAMGBD010000002.1"/>
</dbReference>
<reference evidence="3" key="1">
    <citation type="submission" date="2022-05" db="EMBL/GenBank/DDBJ databases">
        <authorList>
            <person name="Jo J.-H."/>
            <person name="Im W.-T."/>
        </authorList>
    </citation>
    <scope>NUCLEOTIDE SEQUENCE</scope>
    <source>
        <strain evidence="3">SE158</strain>
    </source>
</reference>
<dbReference type="Gene3D" id="3.30.565.10">
    <property type="entry name" value="Histidine kinase-like ATPase, C-terminal domain"/>
    <property type="match status" value="1"/>
</dbReference>
<dbReference type="SUPFAM" id="SSF55874">
    <property type="entry name" value="ATPase domain of HSP90 chaperone/DNA topoisomerase II/histidine kinase"/>
    <property type="match status" value="1"/>
</dbReference>